<organism evidence="3 4">
    <name type="scientific">Flavivirga rizhaonensis</name>
    <dbReference type="NCBI Taxonomy" id="2559571"/>
    <lineage>
        <taxon>Bacteria</taxon>
        <taxon>Pseudomonadati</taxon>
        <taxon>Bacteroidota</taxon>
        <taxon>Flavobacteriia</taxon>
        <taxon>Flavobacteriales</taxon>
        <taxon>Flavobacteriaceae</taxon>
        <taxon>Flavivirga</taxon>
    </lineage>
</organism>
<reference evidence="3 4" key="1">
    <citation type="submission" date="2019-04" db="EMBL/GenBank/DDBJ databases">
        <authorList>
            <person name="Liu A."/>
        </authorList>
    </citation>
    <scope>NUCLEOTIDE SEQUENCE [LARGE SCALE GENOMIC DNA]</scope>
    <source>
        <strain evidence="3 4">RZ03</strain>
    </source>
</reference>
<dbReference type="Proteomes" id="UP000307602">
    <property type="component" value="Unassembled WGS sequence"/>
</dbReference>
<dbReference type="PANTHER" id="PTHR42732">
    <property type="entry name" value="BETA-GALACTOSIDASE"/>
    <property type="match status" value="1"/>
</dbReference>
<comment type="similarity">
    <text evidence="1">Belongs to the glycosyl hydrolase 2 family.</text>
</comment>
<dbReference type="InterPro" id="IPR051913">
    <property type="entry name" value="GH2_Domain-Containing"/>
</dbReference>
<evidence type="ECO:0000259" key="2">
    <source>
        <dbReference type="Pfam" id="PF02837"/>
    </source>
</evidence>
<evidence type="ECO:0000313" key="4">
    <source>
        <dbReference type="Proteomes" id="UP000307602"/>
    </source>
</evidence>
<dbReference type="OrthoDB" id="9816001at2"/>
<dbReference type="Pfam" id="PF02837">
    <property type="entry name" value="Glyco_hydro_2_N"/>
    <property type="match status" value="1"/>
</dbReference>
<dbReference type="PANTHER" id="PTHR42732:SF1">
    <property type="entry name" value="BETA-MANNOSIDASE"/>
    <property type="match status" value="1"/>
</dbReference>
<dbReference type="RefSeq" id="WP_135877743.1">
    <property type="nucleotide sequence ID" value="NZ_SRSO01000019.1"/>
</dbReference>
<dbReference type="InterPro" id="IPR008979">
    <property type="entry name" value="Galactose-bd-like_sf"/>
</dbReference>
<proteinExistence type="inferred from homology"/>
<feature type="domain" description="Glycosyl hydrolases family 2 sugar binding" evidence="2">
    <location>
        <begin position="2"/>
        <end position="69"/>
    </location>
</feature>
<dbReference type="InterPro" id="IPR006104">
    <property type="entry name" value="Glyco_hydro_2_N"/>
</dbReference>
<dbReference type="Gene3D" id="2.60.120.260">
    <property type="entry name" value="Galactose-binding domain-like"/>
    <property type="match status" value="1"/>
</dbReference>
<accession>A0A4S1DUU0</accession>
<dbReference type="EMBL" id="SRSO01000019">
    <property type="protein sequence ID" value="TGV01871.1"/>
    <property type="molecule type" value="Genomic_DNA"/>
</dbReference>
<keyword evidence="4" id="KW-1185">Reference proteome</keyword>
<dbReference type="GO" id="GO:0005975">
    <property type="term" value="P:carbohydrate metabolic process"/>
    <property type="evidence" value="ECO:0007669"/>
    <property type="project" value="InterPro"/>
</dbReference>
<comment type="caution">
    <text evidence="3">The sequence shown here is derived from an EMBL/GenBank/DDBJ whole genome shotgun (WGS) entry which is preliminary data.</text>
</comment>
<dbReference type="AlphaFoldDB" id="A0A4S1DUU0"/>
<sequence>MCWYRKFFEVPGFTEGKKVFVEFQAVMNHSVIYINGEKVSVHQEGYLPIVVDATTYLNKGEKNSISVRLNNTDNPVTGPKPFKDSRFQYVWRALSKYLAYY</sequence>
<protein>
    <recommendedName>
        <fullName evidence="2">Glycosyl hydrolases family 2 sugar binding domain-containing protein</fullName>
    </recommendedName>
</protein>
<evidence type="ECO:0000313" key="3">
    <source>
        <dbReference type="EMBL" id="TGV01871.1"/>
    </source>
</evidence>
<evidence type="ECO:0000256" key="1">
    <source>
        <dbReference type="ARBA" id="ARBA00007401"/>
    </source>
</evidence>
<dbReference type="SUPFAM" id="SSF49785">
    <property type="entry name" value="Galactose-binding domain-like"/>
    <property type="match status" value="1"/>
</dbReference>
<gene>
    <name evidence="3" type="ORF">EM932_13625</name>
</gene>
<dbReference type="GO" id="GO:0004553">
    <property type="term" value="F:hydrolase activity, hydrolyzing O-glycosyl compounds"/>
    <property type="evidence" value="ECO:0007669"/>
    <property type="project" value="InterPro"/>
</dbReference>
<name>A0A4S1DUU0_9FLAO</name>